<reference evidence="1 2" key="1">
    <citation type="journal article" date="2016" name="Nat. Commun.">
        <title>Thousands of microbial genomes shed light on interconnected biogeochemical processes in an aquifer system.</title>
        <authorList>
            <person name="Anantharaman K."/>
            <person name="Brown C.T."/>
            <person name="Hug L.A."/>
            <person name="Sharon I."/>
            <person name="Castelle C.J."/>
            <person name="Probst A.J."/>
            <person name="Thomas B.C."/>
            <person name="Singh A."/>
            <person name="Wilkins M.J."/>
            <person name="Karaoz U."/>
            <person name="Brodie E.L."/>
            <person name="Williams K.H."/>
            <person name="Hubbard S.S."/>
            <person name="Banfield J.F."/>
        </authorList>
    </citation>
    <scope>NUCLEOTIDE SEQUENCE [LARGE SCALE GENOMIC DNA]</scope>
</reference>
<organism evidence="1 2">
    <name type="scientific">Candidatus Danuiimicrobium aquiferis</name>
    <dbReference type="NCBI Taxonomy" id="1801832"/>
    <lineage>
        <taxon>Bacteria</taxon>
        <taxon>Pseudomonadati</taxon>
        <taxon>Candidatus Omnitrophota</taxon>
        <taxon>Candidatus Danuiimicrobium</taxon>
    </lineage>
</organism>
<evidence type="ECO:0000313" key="2">
    <source>
        <dbReference type="Proteomes" id="UP000178187"/>
    </source>
</evidence>
<dbReference type="Proteomes" id="UP000178187">
    <property type="component" value="Unassembled WGS sequence"/>
</dbReference>
<comment type="caution">
    <text evidence="1">The sequence shown here is derived from an EMBL/GenBank/DDBJ whole genome shotgun (WGS) entry which is preliminary data.</text>
</comment>
<evidence type="ECO:0000313" key="1">
    <source>
        <dbReference type="EMBL" id="OGW95175.1"/>
    </source>
</evidence>
<sequence>MWFPPGQARGTFQHLASLGIFSFPARLALRAPFPPGQVRGAQSGVWIPAFAGMTKKLKTFYK</sequence>
<protein>
    <submittedName>
        <fullName evidence="1">Uncharacterized protein</fullName>
    </submittedName>
</protein>
<proteinExistence type="predicted"/>
<dbReference type="EMBL" id="MHFR01000068">
    <property type="protein sequence ID" value="OGW95175.1"/>
    <property type="molecule type" value="Genomic_DNA"/>
</dbReference>
<dbReference type="AlphaFoldDB" id="A0A1G1KQR4"/>
<gene>
    <name evidence="1" type="ORF">A3G33_04400</name>
</gene>
<name>A0A1G1KQR4_9BACT</name>
<accession>A0A1G1KQR4</accession>